<reference evidence="2" key="1">
    <citation type="submission" date="2022-01" db="EMBL/GenBank/DDBJ databases">
        <title>Nocardioidaceae gen. sp. A5X3R13.</title>
        <authorList>
            <person name="Lopez Marin M.A."/>
            <person name="Uhlik O."/>
        </authorList>
    </citation>
    <scope>NUCLEOTIDE SEQUENCE</scope>
    <source>
        <strain evidence="2">A5X3R13</strain>
    </source>
</reference>
<dbReference type="EMBL" id="CP094970">
    <property type="protein sequence ID" value="UYM07443.1"/>
    <property type="molecule type" value="Genomic_DNA"/>
</dbReference>
<evidence type="ECO:0000313" key="2">
    <source>
        <dbReference type="EMBL" id="UYM07443.1"/>
    </source>
</evidence>
<dbReference type="InterPro" id="IPR006440">
    <property type="entry name" value="Doc"/>
</dbReference>
<protein>
    <submittedName>
        <fullName evidence="2">Type II toxin-antitoxin system death-on-curing family toxin</fullName>
    </submittedName>
</protein>
<dbReference type="PANTHER" id="PTHR39426:SF1">
    <property type="entry name" value="HOMOLOGY TO DEATH-ON-CURING PROTEIN OF PHAGE P1"/>
    <property type="match status" value="1"/>
</dbReference>
<gene>
    <name evidence="2" type="ORF">L0C25_10350</name>
</gene>
<dbReference type="Gene3D" id="1.20.120.1870">
    <property type="entry name" value="Fic/DOC protein, Fido domain"/>
    <property type="match status" value="1"/>
</dbReference>
<dbReference type="Pfam" id="PF02661">
    <property type="entry name" value="Fic"/>
    <property type="match status" value="1"/>
</dbReference>
<dbReference type="Proteomes" id="UP001164390">
    <property type="component" value="Chromosome"/>
</dbReference>
<evidence type="ECO:0000259" key="1">
    <source>
        <dbReference type="PROSITE" id="PS51459"/>
    </source>
</evidence>
<dbReference type="GO" id="GO:0016301">
    <property type="term" value="F:kinase activity"/>
    <property type="evidence" value="ECO:0007669"/>
    <property type="project" value="InterPro"/>
</dbReference>
<dbReference type="PROSITE" id="PS51459">
    <property type="entry name" value="FIDO"/>
    <property type="match status" value="1"/>
</dbReference>
<dbReference type="InterPro" id="IPR003812">
    <property type="entry name" value="Fido"/>
</dbReference>
<accession>A0AA46TLQ9</accession>
<feature type="domain" description="Fido" evidence="1">
    <location>
        <begin position="8"/>
        <end position="124"/>
    </location>
</feature>
<dbReference type="InterPro" id="IPR053737">
    <property type="entry name" value="Type_II_TA_Toxin"/>
</dbReference>
<name>A0AA46TLQ9_9ACTN</name>
<proteinExistence type="predicted"/>
<dbReference type="NCBIfam" id="TIGR01550">
    <property type="entry name" value="DOC_P1"/>
    <property type="match status" value="1"/>
</dbReference>
<organism evidence="2 3">
    <name type="scientific">Solicola gregarius</name>
    <dbReference type="NCBI Taxonomy" id="2908642"/>
    <lineage>
        <taxon>Bacteria</taxon>
        <taxon>Bacillati</taxon>
        <taxon>Actinomycetota</taxon>
        <taxon>Actinomycetes</taxon>
        <taxon>Propionibacteriales</taxon>
        <taxon>Nocardioidaceae</taxon>
        <taxon>Solicola</taxon>
    </lineage>
</organism>
<keyword evidence="3" id="KW-1185">Reference proteome</keyword>
<dbReference type="AlphaFoldDB" id="A0AA46TLQ9"/>
<dbReference type="RefSeq" id="WP_271636418.1">
    <property type="nucleotide sequence ID" value="NZ_CP094970.1"/>
</dbReference>
<dbReference type="PANTHER" id="PTHR39426">
    <property type="entry name" value="HOMOLOGY TO DEATH-ON-CURING PROTEIN OF PHAGE P1"/>
    <property type="match status" value="1"/>
</dbReference>
<evidence type="ECO:0000313" key="3">
    <source>
        <dbReference type="Proteomes" id="UP001164390"/>
    </source>
</evidence>
<dbReference type="KEGG" id="sgrg:L0C25_10350"/>
<sequence length="129" mass="13868">MSDAVVYLELDDLLASAEAFLGRRPEVRDYGLLESALARPMASVFGEDAYPTFHGKAAALLSSLVGNHGLVDGNKRLGLVAVRLFYAMNGYTFEATDDEKFDLIMDIAAGRLVEVAGIAERLAALTRSA</sequence>